<dbReference type="SUPFAM" id="SSF53383">
    <property type="entry name" value="PLP-dependent transferases"/>
    <property type="match status" value="1"/>
</dbReference>
<evidence type="ECO:0000256" key="4">
    <source>
        <dbReference type="ARBA" id="ARBA00022679"/>
    </source>
</evidence>
<dbReference type="PANTHER" id="PTHR43586">
    <property type="entry name" value="CYSTEINE DESULFURASE"/>
    <property type="match status" value="1"/>
</dbReference>
<keyword evidence="10" id="KW-1185">Reference proteome</keyword>
<dbReference type="AlphaFoldDB" id="A0AAD9GCN5"/>
<dbReference type="GO" id="GO:0006534">
    <property type="term" value="P:cysteine metabolic process"/>
    <property type="evidence" value="ECO:0007669"/>
    <property type="project" value="InterPro"/>
</dbReference>
<dbReference type="Pfam" id="PF00266">
    <property type="entry name" value="Aminotran_5"/>
    <property type="match status" value="1"/>
</dbReference>
<dbReference type="GO" id="GO:0030170">
    <property type="term" value="F:pyridoxal phosphate binding"/>
    <property type="evidence" value="ECO:0007669"/>
    <property type="project" value="InterPro"/>
</dbReference>
<accession>A0AAD9GCN5</accession>
<evidence type="ECO:0000256" key="7">
    <source>
        <dbReference type="RuleBase" id="RU004504"/>
    </source>
</evidence>
<evidence type="ECO:0000256" key="1">
    <source>
        <dbReference type="ARBA" id="ARBA00001933"/>
    </source>
</evidence>
<evidence type="ECO:0000256" key="3">
    <source>
        <dbReference type="ARBA" id="ARBA00012239"/>
    </source>
</evidence>
<dbReference type="InterPro" id="IPR015424">
    <property type="entry name" value="PyrdxlP-dep_Trfase"/>
</dbReference>
<feature type="domain" description="Aminotransferase class V" evidence="8">
    <location>
        <begin position="76"/>
        <end position="470"/>
    </location>
</feature>
<reference evidence="9" key="2">
    <citation type="submission" date="2021-05" db="EMBL/GenBank/DDBJ databases">
        <authorList>
            <person name="Pain A."/>
        </authorList>
    </citation>
    <scope>NUCLEOTIDE SEQUENCE</scope>
    <source>
        <strain evidence="9">1802A</strain>
    </source>
</reference>
<comment type="caution">
    <text evidence="9">The sequence shown here is derived from an EMBL/GenBank/DDBJ whole genome shotgun (WGS) entry which is preliminary data.</text>
</comment>
<comment type="catalytic activity">
    <reaction evidence="6">
        <text>(sulfur carrier)-H + L-cysteine = (sulfur carrier)-SH + L-alanine</text>
        <dbReference type="Rhea" id="RHEA:43892"/>
        <dbReference type="Rhea" id="RHEA-COMP:14737"/>
        <dbReference type="Rhea" id="RHEA-COMP:14739"/>
        <dbReference type="ChEBI" id="CHEBI:29917"/>
        <dbReference type="ChEBI" id="CHEBI:35235"/>
        <dbReference type="ChEBI" id="CHEBI:57972"/>
        <dbReference type="ChEBI" id="CHEBI:64428"/>
        <dbReference type="EC" id="2.8.1.7"/>
    </reaction>
</comment>
<proteinExistence type="inferred from homology"/>
<protein>
    <recommendedName>
        <fullName evidence="3">cysteine desulfurase</fullName>
        <ecNumber evidence="3">2.8.1.7</ecNumber>
    </recommendedName>
</protein>
<evidence type="ECO:0000313" key="9">
    <source>
        <dbReference type="EMBL" id="KAK1935974.1"/>
    </source>
</evidence>
<evidence type="ECO:0000259" key="8">
    <source>
        <dbReference type="Pfam" id="PF00266"/>
    </source>
</evidence>
<keyword evidence="4" id="KW-0808">Transferase</keyword>
<dbReference type="GO" id="GO:0031071">
    <property type="term" value="F:cysteine desulfurase activity"/>
    <property type="evidence" value="ECO:0007669"/>
    <property type="project" value="UniProtKB-EC"/>
</dbReference>
<dbReference type="PANTHER" id="PTHR43586:SF8">
    <property type="entry name" value="CYSTEINE DESULFURASE 1, CHLOROPLASTIC"/>
    <property type="match status" value="1"/>
</dbReference>
<dbReference type="PROSITE" id="PS00595">
    <property type="entry name" value="AA_TRANSFER_CLASS_5"/>
    <property type="match status" value="1"/>
</dbReference>
<evidence type="ECO:0000313" key="10">
    <source>
        <dbReference type="Proteomes" id="UP001195914"/>
    </source>
</evidence>
<dbReference type="InterPro" id="IPR015422">
    <property type="entry name" value="PyrdxlP-dep_Trfase_small"/>
</dbReference>
<reference evidence="9" key="1">
    <citation type="journal article" date="2014" name="Nucleic Acids Res.">
        <title>The evolutionary dynamics of variant antigen genes in Babesia reveal a history of genomic innovation underlying host-parasite interaction.</title>
        <authorList>
            <person name="Jackson A.P."/>
            <person name="Otto T.D."/>
            <person name="Darby A."/>
            <person name="Ramaprasad A."/>
            <person name="Xia D."/>
            <person name="Echaide I.E."/>
            <person name="Farber M."/>
            <person name="Gahlot S."/>
            <person name="Gamble J."/>
            <person name="Gupta D."/>
            <person name="Gupta Y."/>
            <person name="Jackson L."/>
            <person name="Malandrin L."/>
            <person name="Malas T.B."/>
            <person name="Moussa E."/>
            <person name="Nair M."/>
            <person name="Reid A.J."/>
            <person name="Sanders M."/>
            <person name="Sharma J."/>
            <person name="Tracey A."/>
            <person name="Quail M.A."/>
            <person name="Weir W."/>
            <person name="Wastling J.M."/>
            <person name="Hall N."/>
            <person name="Willadsen P."/>
            <person name="Lingelbach K."/>
            <person name="Shiels B."/>
            <person name="Tait A."/>
            <person name="Berriman M."/>
            <person name="Allred D.R."/>
            <person name="Pain A."/>
        </authorList>
    </citation>
    <scope>NUCLEOTIDE SEQUENCE</scope>
    <source>
        <strain evidence="9">1802A</strain>
    </source>
</reference>
<dbReference type="Gene3D" id="3.90.1150.10">
    <property type="entry name" value="Aspartate Aminotransferase, domain 1"/>
    <property type="match status" value="1"/>
</dbReference>
<dbReference type="Gene3D" id="3.40.640.10">
    <property type="entry name" value="Type I PLP-dependent aspartate aminotransferase-like (Major domain)"/>
    <property type="match status" value="1"/>
</dbReference>
<sequence length="831" mass="92057">MPMKACLFYACVVHAGSLTNAFAVGHHAPTPFLEHRAHDAKIRSISQKSISSVDDVHAISRDEFPALGKLEDSDLIYFDNAATTQKPRIVLEAMHDYYTNFCSNVHRSNHALGLKATVRYETARENVAKFINASNAPEIVFTSGATDSINLVANTWWYVVPVCPLYTSSRDNVKEGENILIPLSEHNSNIIPWQVHSQRSKCHIHYIKVLTEDGSIDLEDYKRLLSVGKVKLVSLAHASNVLGKIQALGPIIALAHQHGAKVLIDASQTLAHIKVDVRELDCDFLVGSAHKIYGPTGIGFLYAKRSILDSMTPWKGGSGMIKDITSTGFELEDVPHRFEPGTPQIAQAIGLSATIDFISNIGLDKVSICSAFNYLKIARHEHVLLTHLHEKLRDIATTYSLPTHISLGDRCPIICFNIEDVNPFDLSTLLSTKNVNIRAGKHCAHILHQEYLRADQTLRVSLAMYNTKAESHFSKMTIRRAIVLLKCKPPQLGFFRNTPFCTDVGGDSILRVNPKAVPSKQLGKTLLRVGSMGVSKSKIERIMLTSFNQMPQALDDVNVCTFLSLMVKLNINNARCLESIMPFCYKVSNVQRAIACCHLISMVNGSRNIPAARAFVVHVAQRVPTDGHALSMKDLGRLCEALLTLDLYCHDLGELLISLVEDDLKSSMSVDLSTNLTSVLLYVGRMGLGEASLWKLYSGFAWDCTINNTPNVTIKALEALAERNIRDTKLLNAAGDALSQSIELLRPIQVTRIADVFARSSHERLADAIVLNTERVVVSLDAQSSLKLLQMFILTYGPYNGHPATRAESEMPHRHRRGLYLIFNKCSTNIK</sequence>
<dbReference type="CDD" id="cd06453">
    <property type="entry name" value="SufS_like"/>
    <property type="match status" value="1"/>
</dbReference>
<evidence type="ECO:0000256" key="2">
    <source>
        <dbReference type="ARBA" id="ARBA00010447"/>
    </source>
</evidence>
<dbReference type="InterPro" id="IPR000192">
    <property type="entry name" value="Aminotrans_V_dom"/>
</dbReference>
<name>A0AAD9GCN5_BABDI</name>
<keyword evidence="5" id="KW-0663">Pyridoxal phosphate</keyword>
<dbReference type="InterPro" id="IPR015421">
    <property type="entry name" value="PyrdxlP-dep_Trfase_major"/>
</dbReference>
<dbReference type="EMBL" id="JAHBMH010000044">
    <property type="protein sequence ID" value="KAK1935974.1"/>
    <property type="molecule type" value="Genomic_DNA"/>
</dbReference>
<organism evidence="9 10">
    <name type="scientific">Babesia divergens</name>
    <dbReference type="NCBI Taxonomy" id="32595"/>
    <lineage>
        <taxon>Eukaryota</taxon>
        <taxon>Sar</taxon>
        <taxon>Alveolata</taxon>
        <taxon>Apicomplexa</taxon>
        <taxon>Aconoidasida</taxon>
        <taxon>Piroplasmida</taxon>
        <taxon>Babesiidae</taxon>
        <taxon>Babesia</taxon>
    </lineage>
</organism>
<dbReference type="Proteomes" id="UP001195914">
    <property type="component" value="Unassembled WGS sequence"/>
</dbReference>
<comment type="similarity">
    <text evidence="2">Belongs to the class-V pyridoxal-phosphate-dependent aminotransferase family. Csd subfamily.</text>
</comment>
<dbReference type="InterPro" id="IPR010970">
    <property type="entry name" value="Cys_dSase_SufS"/>
</dbReference>
<evidence type="ECO:0000256" key="5">
    <source>
        <dbReference type="ARBA" id="ARBA00022898"/>
    </source>
</evidence>
<evidence type="ECO:0000256" key="6">
    <source>
        <dbReference type="ARBA" id="ARBA00050776"/>
    </source>
</evidence>
<comment type="cofactor">
    <cofactor evidence="1 7">
        <name>pyridoxal 5'-phosphate</name>
        <dbReference type="ChEBI" id="CHEBI:597326"/>
    </cofactor>
</comment>
<gene>
    <name evidence="9" type="ORF">X943_000687</name>
</gene>
<dbReference type="InterPro" id="IPR020578">
    <property type="entry name" value="Aminotrans_V_PyrdxlP_BS"/>
</dbReference>
<dbReference type="EC" id="2.8.1.7" evidence="3"/>